<protein>
    <submittedName>
        <fullName evidence="4">DNA/RNA endonuclease</fullName>
    </submittedName>
</protein>
<dbReference type="GO" id="GO:0016787">
    <property type="term" value="F:hydrolase activity"/>
    <property type="evidence" value="ECO:0007669"/>
    <property type="project" value="InterPro"/>
</dbReference>
<dbReference type="InterPro" id="IPR044929">
    <property type="entry name" value="DNA/RNA_non-sp_Endonuclease_sf"/>
</dbReference>
<keyword evidence="1" id="KW-0812">Transmembrane</keyword>
<dbReference type="InterPro" id="IPR020821">
    <property type="entry name" value="ENPP1-3/EXOG-like_nuc-like"/>
</dbReference>
<dbReference type="SMART" id="SM00477">
    <property type="entry name" value="NUC"/>
    <property type="match status" value="1"/>
</dbReference>
<gene>
    <name evidence="4" type="ORF">Satyrvirus12_3</name>
</gene>
<keyword evidence="1" id="KW-1133">Transmembrane helix</keyword>
<evidence type="ECO:0000259" key="2">
    <source>
        <dbReference type="SMART" id="SM00477"/>
    </source>
</evidence>
<dbReference type="InterPro" id="IPR001604">
    <property type="entry name" value="Endo_G_ENPP1-like_dom"/>
</dbReference>
<dbReference type="GO" id="GO:0004519">
    <property type="term" value="F:endonuclease activity"/>
    <property type="evidence" value="ECO:0007669"/>
    <property type="project" value="UniProtKB-KW"/>
</dbReference>
<feature type="transmembrane region" description="Helical" evidence="1">
    <location>
        <begin position="21"/>
        <end position="42"/>
    </location>
</feature>
<feature type="domain" description="DNA/RNA non-specific endonuclease/pyrophosphatase/phosphodiesterase" evidence="3">
    <location>
        <begin position="66"/>
        <end position="232"/>
    </location>
</feature>
<dbReference type="Pfam" id="PF01223">
    <property type="entry name" value="Endonuclease_NS"/>
    <property type="match status" value="1"/>
</dbReference>
<evidence type="ECO:0000259" key="3">
    <source>
        <dbReference type="SMART" id="SM00892"/>
    </source>
</evidence>
<evidence type="ECO:0000313" key="4">
    <source>
        <dbReference type="EMBL" id="AYV85349.1"/>
    </source>
</evidence>
<dbReference type="Gene3D" id="3.40.570.10">
    <property type="entry name" value="Extracellular Endonuclease, subunit A"/>
    <property type="match status" value="1"/>
</dbReference>
<dbReference type="PANTHER" id="PTHR13966">
    <property type="entry name" value="ENDONUCLEASE RELATED"/>
    <property type="match status" value="1"/>
</dbReference>
<feature type="domain" description="ENPP1-3/EXOG-like endonuclease/phosphodiesterase" evidence="2">
    <location>
        <begin position="67"/>
        <end position="237"/>
    </location>
</feature>
<keyword evidence="4" id="KW-0378">Hydrolase</keyword>
<keyword evidence="4" id="KW-0540">Nuclease</keyword>
<dbReference type="GO" id="GO:0046872">
    <property type="term" value="F:metal ion binding"/>
    <property type="evidence" value="ECO:0007669"/>
    <property type="project" value="InterPro"/>
</dbReference>
<dbReference type="GO" id="GO:0003676">
    <property type="term" value="F:nucleic acid binding"/>
    <property type="evidence" value="ECO:0007669"/>
    <property type="project" value="InterPro"/>
</dbReference>
<proteinExistence type="predicted"/>
<dbReference type="EMBL" id="MK072448">
    <property type="protein sequence ID" value="AYV85349.1"/>
    <property type="molecule type" value="Genomic_DNA"/>
</dbReference>
<reference evidence="4" key="1">
    <citation type="submission" date="2018-10" db="EMBL/GenBank/DDBJ databases">
        <title>Hidden diversity of soil giant viruses.</title>
        <authorList>
            <person name="Schulz F."/>
            <person name="Alteio L."/>
            <person name="Goudeau D."/>
            <person name="Ryan E.M."/>
            <person name="Malmstrom R.R."/>
            <person name="Blanchard J."/>
            <person name="Woyke T."/>
        </authorList>
    </citation>
    <scope>NUCLEOTIDE SEQUENCE</scope>
    <source>
        <strain evidence="4">SAV1</strain>
    </source>
</reference>
<name>A0A3G5AIV1_9VIRU</name>
<organism evidence="4">
    <name type="scientific">Satyrvirus sp</name>
    <dbReference type="NCBI Taxonomy" id="2487771"/>
    <lineage>
        <taxon>Viruses</taxon>
        <taxon>Varidnaviria</taxon>
        <taxon>Bamfordvirae</taxon>
        <taxon>Nucleocytoviricota</taxon>
        <taxon>Megaviricetes</taxon>
        <taxon>Imitervirales</taxon>
        <taxon>Mimiviridae</taxon>
        <taxon>Megamimivirinae</taxon>
    </lineage>
</organism>
<accession>A0A3G5AIV1</accession>
<evidence type="ECO:0000256" key="1">
    <source>
        <dbReference type="SAM" id="Phobius"/>
    </source>
</evidence>
<keyword evidence="4" id="KW-0255">Endonuclease</keyword>
<dbReference type="InterPro" id="IPR044925">
    <property type="entry name" value="His-Me_finger_sf"/>
</dbReference>
<dbReference type="InterPro" id="IPR040255">
    <property type="entry name" value="Non-specific_endonuclease"/>
</dbReference>
<keyword evidence="1" id="KW-0472">Membrane</keyword>
<dbReference type="PANTHER" id="PTHR13966:SF5">
    <property type="entry name" value="ENDONUCLEASE G, MITOCHONDRIAL"/>
    <property type="match status" value="1"/>
</dbReference>
<sequence length="242" mass="28523">MYERLNNNIQLNYDTKKLGQIFMFILISILIISLTLILSLMFPNNDVEINKSKYKINAIKNEKIKNFEIFKVSFNSTLRLPNYVLYNFNSKGSRCSSNYCRKDEYLNTRTYNSFTNTKFDRGHLMPATFTNRSCITFNMANIVPQIHCFNAGTWLGLENYVRNTFLGQNILTVPEYDNEHFISDQYDEPLAIPIGFYEIVFDDNYENILFSVYINHTEKVCGKNFREVGNFDKLPYFISYEK</sequence>
<dbReference type="SUPFAM" id="SSF54060">
    <property type="entry name" value="His-Me finger endonucleases"/>
    <property type="match status" value="1"/>
</dbReference>
<dbReference type="SMART" id="SM00892">
    <property type="entry name" value="Endonuclease_NS"/>
    <property type="match status" value="1"/>
</dbReference>